<dbReference type="GO" id="GO:0005304">
    <property type="term" value="F:L-valine transmembrane transporter activity"/>
    <property type="evidence" value="ECO:0007669"/>
    <property type="project" value="TreeGrafter"/>
</dbReference>
<sequence>MTPALDIDGLNKRFGGLPATRNVSIRVMPGERRLIIGPNGAGKTTLFNLITGDLTADTGSVKLFGDELVGMPTEKRVHLGLARTYQILTLFPRETLLHNVKLALLGLNPIRWNPWTVLARRQDMTVAAQTALKQVGLGDSADRIVSETSYGERRRLEFAMALAQKPKVLLLDEPLAGLSQEERKTVGALLKTIPREVTIVMIEHDMDTALEFAERITLLHYGEVIVEGTRAEVVADPRTREVYLGD</sequence>
<dbReference type="PROSITE" id="PS50893">
    <property type="entry name" value="ABC_TRANSPORTER_2"/>
    <property type="match status" value="1"/>
</dbReference>
<dbReference type="Pfam" id="PF00005">
    <property type="entry name" value="ABC_tran"/>
    <property type="match status" value="1"/>
</dbReference>
<dbReference type="GO" id="GO:1903806">
    <property type="term" value="P:L-isoleucine import across plasma membrane"/>
    <property type="evidence" value="ECO:0007669"/>
    <property type="project" value="TreeGrafter"/>
</dbReference>
<dbReference type="GO" id="GO:0005886">
    <property type="term" value="C:plasma membrane"/>
    <property type="evidence" value="ECO:0007669"/>
    <property type="project" value="TreeGrafter"/>
</dbReference>
<dbReference type="STRING" id="1235591.CAK95_10095"/>
<evidence type="ECO:0000256" key="2">
    <source>
        <dbReference type="ARBA" id="ARBA00022741"/>
    </source>
</evidence>
<dbReference type="Gene3D" id="3.40.50.300">
    <property type="entry name" value="P-loop containing nucleotide triphosphate hydrolases"/>
    <property type="match status" value="1"/>
</dbReference>
<dbReference type="KEGG" id="psin:CAK95_10095"/>
<dbReference type="SUPFAM" id="SSF52540">
    <property type="entry name" value="P-loop containing nucleoside triphosphate hydrolases"/>
    <property type="match status" value="1"/>
</dbReference>
<dbReference type="PANTHER" id="PTHR45772:SF7">
    <property type="entry name" value="AMINO ACID ABC TRANSPORTER ATP-BINDING PROTEIN"/>
    <property type="match status" value="1"/>
</dbReference>
<gene>
    <name evidence="4" type="ORF">CAK95_10095</name>
</gene>
<dbReference type="SMART" id="SM00382">
    <property type="entry name" value="AAA"/>
    <property type="match status" value="1"/>
</dbReference>
<proteinExistence type="predicted"/>
<dbReference type="GO" id="GO:1903805">
    <property type="term" value="P:L-valine import across plasma membrane"/>
    <property type="evidence" value="ECO:0007669"/>
    <property type="project" value="TreeGrafter"/>
</dbReference>
<evidence type="ECO:0000313" key="5">
    <source>
        <dbReference type="Proteomes" id="UP000194137"/>
    </source>
</evidence>
<dbReference type="AlphaFoldDB" id="A0A1W6ZPR9"/>
<dbReference type="PANTHER" id="PTHR45772">
    <property type="entry name" value="CONSERVED COMPONENT OF ABC TRANSPORTER FOR NATURAL AMINO ACIDS-RELATED"/>
    <property type="match status" value="1"/>
</dbReference>
<dbReference type="GO" id="GO:0005524">
    <property type="term" value="F:ATP binding"/>
    <property type="evidence" value="ECO:0007669"/>
    <property type="project" value="UniProtKB-KW"/>
</dbReference>
<organism evidence="4 5">
    <name type="scientific">Pseudorhodoplanes sinuspersici</name>
    <dbReference type="NCBI Taxonomy" id="1235591"/>
    <lineage>
        <taxon>Bacteria</taxon>
        <taxon>Pseudomonadati</taxon>
        <taxon>Pseudomonadota</taxon>
        <taxon>Alphaproteobacteria</taxon>
        <taxon>Hyphomicrobiales</taxon>
        <taxon>Pseudorhodoplanes</taxon>
    </lineage>
</organism>
<evidence type="ECO:0000256" key="3">
    <source>
        <dbReference type="ARBA" id="ARBA00022840"/>
    </source>
</evidence>
<evidence type="ECO:0000313" key="4">
    <source>
        <dbReference type="EMBL" id="ARP99396.1"/>
    </source>
</evidence>
<protein>
    <submittedName>
        <fullName evidence="4">ABC transporter ATP-binding protein</fullName>
    </submittedName>
</protein>
<name>A0A1W6ZPR9_9HYPH</name>
<keyword evidence="5" id="KW-1185">Reference proteome</keyword>
<keyword evidence="1" id="KW-0813">Transport</keyword>
<dbReference type="GO" id="GO:0042941">
    <property type="term" value="P:D-alanine transmembrane transport"/>
    <property type="evidence" value="ECO:0007669"/>
    <property type="project" value="TreeGrafter"/>
</dbReference>
<dbReference type="InterPro" id="IPR003593">
    <property type="entry name" value="AAA+_ATPase"/>
</dbReference>
<dbReference type="RefSeq" id="WP_086087805.1">
    <property type="nucleotide sequence ID" value="NZ_CP021112.1"/>
</dbReference>
<dbReference type="OrthoDB" id="7158404at2"/>
<dbReference type="InterPro" id="IPR027417">
    <property type="entry name" value="P-loop_NTPase"/>
</dbReference>
<dbReference type="InterPro" id="IPR003439">
    <property type="entry name" value="ABC_transporter-like_ATP-bd"/>
</dbReference>
<keyword evidence="2" id="KW-0547">Nucleotide-binding</keyword>
<dbReference type="Proteomes" id="UP000194137">
    <property type="component" value="Chromosome"/>
</dbReference>
<dbReference type="GO" id="GO:0015192">
    <property type="term" value="F:L-phenylalanine transmembrane transporter activity"/>
    <property type="evidence" value="ECO:0007669"/>
    <property type="project" value="TreeGrafter"/>
</dbReference>
<dbReference type="GO" id="GO:0015808">
    <property type="term" value="P:L-alanine transport"/>
    <property type="evidence" value="ECO:0007669"/>
    <property type="project" value="TreeGrafter"/>
</dbReference>
<dbReference type="EMBL" id="CP021112">
    <property type="protein sequence ID" value="ARP99396.1"/>
    <property type="molecule type" value="Genomic_DNA"/>
</dbReference>
<accession>A0A1W6ZPR9</accession>
<reference evidence="4 5" key="1">
    <citation type="submission" date="2017-05" db="EMBL/GenBank/DDBJ databases">
        <title>Full genome sequence of Pseudorhodoplanes sinuspersici.</title>
        <authorList>
            <person name="Dastgheib S.M.M."/>
            <person name="Shavandi M."/>
            <person name="Tirandaz H."/>
        </authorList>
    </citation>
    <scope>NUCLEOTIDE SEQUENCE [LARGE SCALE GENOMIC DNA]</scope>
    <source>
        <strain evidence="4 5">RIPI110</strain>
    </source>
</reference>
<dbReference type="CDD" id="cd03219">
    <property type="entry name" value="ABC_Mj1267_LivG_branched"/>
    <property type="match status" value="1"/>
</dbReference>
<evidence type="ECO:0000256" key="1">
    <source>
        <dbReference type="ARBA" id="ARBA00022448"/>
    </source>
</evidence>
<dbReference type="GO" id="GO:0015188">
    <property type="term" value="F:L-isoleucine transmembrane transporter activity"/>
    <property type="evidence" value="ECO:0007669"/>
    <property type="project" value="TreeGrafter"/>
</dbReference>
<dbReference type="InterPro" id="IPR051120">
    <property type="entry name" value="ABC_AA/LPS_Transport"/>
</dbReference>
<dbReference type="GO" id="GO:0016887">
    <property type="term" value="F:ATP hydrolysis activity"/>
    <property type="evidence" value="ECO:0007669"/>
    <property type="project" value="InterPro"/>
</dbReference>
<keyword evidence="3 4" id="KW-0067">ATP-binding</keyword>